<sequence>MIHIDPFSTKSDLVQESSKFVNYCPPGPVHCGNFFLALPSFPPHSAHIPGLPPNMCSGITSHHDPATCELDFRLNICEQFHELTPYFVPDSLHIPSQVVPHEAAMGKPVPQEYKPPLLLEVKPVLLHTAERIAAAICCRFSSHVFCPEPT</sequence>
<organism evidence="1 2">
    <name type="scientific">Dreissena polymorpha</name>
    <name type="common">Zebra mussel</name>
    <name type="synonym">Mytilus polymorpha</name>
    <dbReference type="NCBI Taxonomy" id="45954"/>
    <lineage>
        <taxon>Eukaryota</taxon>
        <taxon>Metazoa</taxon>
        <taxon>Spiralia</taxon>
        <taxon>Lophotrochozoa</taxon>
        <taxon>Mollusca</taxon>
        <taxon>Bivalvia</taxon>
        <taxon>Autobranchia</taxon>
        <taxon>Heteroconchia</taxon>
        <taxon>Euheterodonta</taxon>
        <taxon>Imparidentia</taxon>
        <taxon>Neoheterodontei</taxon>
        <taxon>Myida</taxon>
        <taxon>Dreissenoidea</taxon>
        <taxon>Dreissenidae</taxon>
        <taxon>Dreissena</taxon>
    </lineage>
</organism>
<proteinExistence type="predicted"/>
<dbReference type="AlphaFoldDB" id="A0A9D4CBM4"/>
<reference evidence="1" key="1">
    <citation type="journal article" date="2019" name="bioRxiv">
        <title>The Genome of the Zebra Mussel, Dreissena polymorpha: A Resource for Invasive Species Research.</title>
        <authorList>
            <person name="McCartney M.A."/>
            <person name="Auch B."/>
            <person name="Kono T."/>
            <person name="Mallez S."/>
            <person name="Zhang Y."/>
            <person name="Obille A."/>
            <person name="Becker A."/>
            <person name="Abrahante J.E."/>
            <person name="Garbe J."/>
            <person name="Badalamenti J.P."/>
            <person name="Herman A."/>
            <person name="Mangelson H."/>
            <person name="Liachko I."/>
            <person name="Sullivan S."/>
            <person name="Sone E.D."/>
            <person name="Koren S."/>
            <person name="Silverstein K.A.T."/>
            <person name="Beckman K.B."/>
            <person name="Gohl D.M."/>
        </authorList>
    </citation>
    <scope>NUCLEOTIDE SEQUENCE</scope>
    <source>
        <strain evidence="1">Duluth1</strain>
        <tissue evidence="1">Whole animal</tissue>
    </source>
</reference>
<dbReference type="Proteomes" id="UP000828390">
    <property type="component" value="Unassembled WGS sequence"/>
</dbReference>
<comment type="caution">
    <text evidence="1">The sequence shown here is derived from an EMBL/GenBank/DDBJ whole genome shotgun (WGS) entry which is preliminary data.</text>
</comment>
<protein>
    <submittedName>
        <fullName evidence="1">Uncharacterized protein</fullName>
    </submittedName>
</protein>
<evidence type="ECO:0000313" key="2">
    <source>
        <dbReference type="Proteomes" id="UP000828390"/>
    </source>
</evidence>
<keyword evidence="2" id="KW-1185">Reference proteome</keyword>
<name>A0A9D4CBM4_DREPO</name>
<evidence type="ECO:0000313" key="1">
    <source>
        <dbReference type="EMBL" id="KAH3720684.1"/>
    </source>
</evidence>
<dbReference type="EMBL" id="JAIWYP010000013">
    <property type="protein sequence ID" value="KAH3720684.1"/>
    <property type="molecule type" value="Genomic_DNA"/>
</dbReference>
<accession>A0A9D4CBM4</accession>
<gene>
    <name evidence="1" type="ORF">DPMN_063588</name>
</gene>
<reference evidence="1" key="2">
    <citation type="submission" date="2020-11" db="EMBL/GenBank/DDBJ databases">
        <authorList>
            <person name="McCartney M.A."/>
            <person name="Auch B."/>
            <person name="Kono T."/>
            <person name="Mallez S."/>
            <person name="Becker A."/>
            <person name="Gohl D.M."/>
            <person name="Silverstein K.A.T."/>
            <person name="Koren S."/>
            <person name="Bechman K.B."/>
            <person name="Herman A."/>
            <person name="Abrahante J.E."/>
            <person name="Garbe J."/>
        </authorList>
    </citation>
    <scope>NUCLEOTIDE SEQUENCE</scope>
    <source>
        <strain evidence="1">Duluth1</strain>
        <tissue evidence="1">Whole animal</tissue>
    </source>
</reference>